<dbReference type="EMBL" id="JBAWTH010000091">
    <property type="protein sequence ID" value="KAL2278032.1"/>
    <property type="molecule type" value="Genomic_DNA"/>
</dbReference>
<protein>
    <submittedName>
        <fullName evidence="1">Uncharacterized protein</fullName>
    </submittedName>
</protein>
<evidence type="ECO:0000313" key="1">
    <source>
        <dbReference type="EMBL" id="KAL2278032.1"/>
    </source>
</evidence>
<proteinExistence type="predicted"/>
<accession>A0ABR4E6G4</accession>
<sequence>MGSPHVLHVIAKVNGRYRSLAVLCRHYDNKGKLAVDVCRRLIELFEEPRNRALLLHELQVAGSLPPEKWEAAPDYRNERPAFPFVATCLLLGASVTPETGHGYNATHEPFNTPLVAADEGCTILDVTDPAAVRYAFVFVLPQKWPPRGPIRTSFGNTPLSAWEYAAFYGDLFYEEDYRIGEDDAVIARTHARFTQILKGQDVIDSTAVASPLIDEDALESAWPCPGDQQSWRRRADLGLPGIVPRPSSASDPDMSCRQPATNHAETLYKAFEKSYRLFEPGYNEGLDTEVRAPVSSVKQVANILYLGSLQDSSWQVRAAEYEPKARRNFEENAVQYFTFQADDSPVTPGHTLDVLQSWMVAATSQEELGGRMEYEYYFNCIHGESDQSMVKFFSMVGPNHRVVKPLPGAAFYYAKKSYHCNIDWTTAALEEIKHGEWTAFLVQQWRQVRLDVRRTELTPLDFKCAFVSRSADGEIMVADAETFLSASRFTPADDALRGLDPGEGTYGRELVNLLGRDGGAINGVPVSLMDRDEVLELLSAMEVVKAREDESLARSWSEVHSKMMQRRARERDAATT</sequence>
<keyword evidence="2" id="KW-1185">Reference proteome</keyword>
<gene>
    <name evidence="1" type="ORF">FJTKL_14993</name>
</gene>
<evidence type="ECO:0000313" key="2">
    <source>
        <dbReference type="Proteomes" id="UP001600888"/>
    </source>
</evidence>
<reference evidence="1 2" key="1">
    <citation type="submission" date="2024-03" db="EMBL/GenBank/DDBJ databases">
        <title>A high-quality draft genome sequence of Diaporthe vaccinii, a causative agent of upright dieback and viscid rot disease in cranberry plants.</title>
        <authorList>
            <person name="Sarrasin M."/>
            <person name="Lang B.F."/>
            <person name="Burger G."/>
        </authorList>
    </citation>
    <scope>NUCLEOTIDE SEQUENCE [LARGE SCALE GENOMIC DNA]</scope>
    <source>
        <strain evidence="1 2">IS7</strain>
    </source>
</reference>
<name>A0ABR4E6G4_9PEZI</name>
<organism evidence="1 2">
    <name type="scientific">Diaporthe vaccinii</name>
    <dbReference type="NCBI Taxonomy" id="105482"/>
    <lineage>
        <taxon>Eukaryota</taxon>
        <taxon>Fungi</taxon>
        <taxon>Dikarya</taxon>
        <taxon>Ascomycota</taxon>
        <taxon>Pezizomycotina</taxon>
        <taxon>Sordariomycetes</taxon>
        <taxon>Sordariomycetidae</taxon>
        <taxon>Diaporthales</taxon>
        <taxon>Diaporthaceae</taxon>
        <taxon>Diaporthe</taxon>
        <taxon>Diaporthe eres species complex</taxon>
    </lineage>
</organism>
<comment type="caution">
    <text evidence="1">The sequence shown here is derived from an EMBL/GenBank/DDBJ whole genome shotgun (WGS) entry which is preliminary data.</text>
</comment>
<dbReference type="Proteomes" id="UP001600888">
    <property type="component" value="Unassembled WGS sequence"/>
</dbReference>